<dbReference type="OrthoDB" id="4213157at2"/>
<keyword evidence="1" id="KW-0812">Transmembrane</keyword>
<name>A0A1H8J5I3_9ACTN</name>
<feature type="transmembrane region" description="Helical" evidence="1">
    <location>
        <begin position="21"/>
        <end position="51"/>
    </location>
</feature>
<gene>
    <name evidence="2" type="ORF">SAMN05216267_1009149</name>
</gene>
<keyword evidence="1" id="KW-1133">Transmembrane helix</keyword>
<accession>A0A1H8J5I3</accession>
<proteinExistence type="predicted"/>
<dbReference type="STRING" id="310780.SAMN05216267_1009149"/>
<dbReference type="Proteomes" id="UP000181951">
    <property type="component" value="Unassembled WGS sequence"/>
</dbReference>
<reference evidence="2 3" key="1">
    <citation type="submission" date="2016-10" db="EMBL/GenBank/DDBJ databases">
        <authorList>
            <person name="de Groot N.N."/>
        </authorList>
    </citation>
    <scope>NUCLEOTIDE SEQUENCE [LARGE SCALE GENOMIC DNA]</scope>
    <source>
        <strain evidence="2 3">CGMCC 4.2026</strain>
    </source>
</reference>
<sequence length="193" mass="20759">MRTTVRFWRWRRNALRRRSDRVEAWVVVVVGVLLWLGTPVAGVVAGVTLAAHAPRPGADWHRVTAVAVQDAPATPGTGWTTVATDSTHVRTLVRYTPPGGTPHTGEAAVPAGTTAGSRVPVWLDGHHALRDNPSDPAQTQARAVIFGLMASTVLGLVVVGGRSVVLLTINRRRAVALDREWARVGPRWGHHPA</sequence>
<dbReference type="PANTHER" id="PTHR42305">
    <property type="entry name" value="MEMBRANE PROTEIN RV1733C-RELATED"/>
    <property type="match status" value="1"/>
</dbReference>
<dbReference type="RefSeq" id="WP_069463471.1">
    <property type="nucleotide sequence ID" value="NZ_FODD01000009.1"/>
</dbReference>
<dbReference type="InterPro" id="IPR039708">
    <property type="entry name" value="MT1774/Rv1733c-like"/>
</dbReference>
<organism evidence="2 3">
    <name type="scientific">Actinacidiphila rubida</name>
    <dbReference type="NCBI Taxonomy" id="310780"/>
    <lineage>
        <taxon>Bacteria</taxon>
        <taxon>Bacillati</taxon>
        <taxon>Actinomycetota</taxon>
        <taxon>Actinomycetes</taxon>
        <taxon>Kitasatosporales</taxon>
        <taxon>Streptomycetaceae</taxon>
        <taxon>Actinacidiphila</taxon>
    </lineage>
</organism>
<dbReference type="AlphaFoldDB" id="A0A1H8J5I3"/>
<feature type="transmembrane region" description="Helical" evidence="1">
    <location>
        <begin position="143"/>
        <end position="169"/>
    </location>
</feature>
<protein>
    <submittedName>
        <fullName evidence="2">Uncharacterized protein</fullName>
    </submittedName>
</protein>
<dbReference type="EMBL" id="FODD01000009">
    <property type="protein sequence ID" value="SEN75268.1"/>
    <property type="molecule type" value="Genomic_DNA"/>
</dbReference>
<keyword evidence="3" id="KW-1185">Reference proteome</keyword>
<evidence type="ECO:0000313" key="2">
    <source>
        <dbReference type="EMBL" id="SEN75268.1"/>
    </source>
</evidence>
<keyword evidence="1" id="KW-0472">Membrane</keyword>
<dbReference type="PANTHER" id="PTHR42305:SF1">
    <property type="entry name" value="MEMBRANE PROTEIN RV1733C-RELATED"/>
    <property type="match status" value="1"/>
</dbReference>
<evidence type="ECO:0000313" key="3">
    <source>
        <dbReference type="Proteomes" id="UP000181951"/>
    </source>
</evidence>
<evidence type="ECO:0000256" key="1">
    <source>
        <dbReference type="SAM" id="Phobius"/>
    </source>
</evidence>